<evidence type="ECO:0000313" key="3">
    <source>
        <dbReference type="Proteomes" id="UP001230951"/>
    </source>
</evidence>
<evidence type="ECO:0000313" key="2">
    <source>
        <dbReference type="EMBL" id="MDQ0180213.1"/>
    </source>
</evidence>
<dbReference type="EMBL" id="JAUSTF010000002">
    <property type="protein sequence ID" value="MDQ0180213.1"/>
    <property type="molecule type" value="Genomic_DNA"/>
</dbReference>
<evidence type="ECO:0000313" key="4">
    <source>
        <dbReference type="Proteomes" id="UP001242995"/>
    </source>
</evidence>
<dbReference type="AlphaFoldDB" id="A0AAW8DDI0"/>
<protein>
    <submittedName>
        <fullName evidence="1">Uncharacterized protein</fullName>
    </submittedName>
</protein>
<dbReference type="Proteomes" id="UP001230951">
    <property type="component" value="Unassembled WGS sequence"/>
</dbReference>
<reference evidence="1 3" key="1">
    <citation type="submission" date="2023-07" db="EMBL/GenBank/DDBJ databases">
        <title>Sorghum-associated microbial communities from plants grown in Nebraska, USA.</title>
        <authorList>
            <person name="Schachtman D."/>
        </authorList>
    </citation>
    <scope>NUCLEOTIDE SEQUENCE</scope>
    <source>
        <strain evidence="1">DS1006</strain>
        <strain evidence="2 3">DS1016</strain>
    </source>
</reference>
<name>A0AAW8DDI0_9MICC</name>
<proteinExistence type="predicted"/>
<dbReference type="Proteomes" id="UP001242995">
    <property type="component" value="Unassembled WGS sequence"/>
</dbReference>
<sequence length="43" mass="4640">MILDSQNEAWQKSGGMWYLAAGGYMDTGPADFLPATVLFEGEA</sequence>
<dbReference type="EMBL" id="JAUSRG010000001">
    <property type="protein sequence ID" value="MDP9903134.1"/>
    <property type="molecule type" value="Genomic_DNA"/>
</dbReference>
<evidence type="ECO:0000313" key="1">
    <source>
        <dbReference type="EMBL" id="MDP9903134.1"/>
    </source>
</evidence>
<gene>
    <name evidence="1" type="ORF">J2S90_000074</name>
    <name evidence="2" type="ORF">J2S93_001629</name>
</gene>
<accession>A0AAW8DDI0</accession>
<keyword evidence="3" id="KW-1185">Reference proteome</keyword>
<comment type="caution">
    <text evidence="1">The sequence shown here is derived from an EMBL/GenBank/DDBJ whole genome shotgun (WGS) entry which is preliminary data.</text>
</comment>
<organism evidence="1 4">
    <name type="scientific">Arthrobacter bambusae</name>
    <dbReference type="NCBI Taxonomy" id="1338426"/>
    <lineage>
        <taxon>Bacteria</taxon>
        <taxon>Bacillati</taxon>
        <taxon>Actinomycetota</taxon>
        <taxon>Actinomycetes</taxon>
        <taxon>Micrococcales</taxon>
        <taxon>Micrococcaceae</taxon>
        <taxon>Arthrobacter</taxon>
    </lineage>
</organism>